<reference evidence="2" key="1">
    <citation type="submission" date="2022-06" db="EMBL/GenBank/DDBJ databases">
        <title>Akkermansia biwalacus sp. nov., an anaerobic mucin-degrading bacterium isolated from human intestine.</title>
        <authorList>
            <person name="Kobayashi Y."/>
            <person name="Inoue S."/>
            <person name="Kawahara T."/>
            <person name="Kohda N."/>
        </authorList>
    </citation>
    <scope>NUCLEOTIDE SEQUENCE</scope>
    <source>
        <strain evidence="2">WON2089</strain>
    </source>
</reference>
<dbReference type="RefSeq" id="WP_067982835.1">
    <property type="nucleotide sequence ID" value="NZ_AP025943.1"/>
</dbReference>
<feature type="compositionally biased region" description="Polar residues" evidence="1">
    <location>
        <begin position="1"/>
        <end position="10"/>
    </location>
</feature>
<proteinExistence type="predicted"/>
<evidence type="ECO:0000256" key="1">
    <source>
        <dbReference type="SAM" id="MobiDB-lite"/>
    </source>
</evidence>
<sequence>MAIVQSTKTNKAAAPQAPAQEMTPTNTDQDQTTPPVEDTAAEVSTPEPAAGPARQPAVEPSAPAAKGDSDCPATGDDPGRNMTTHEYDALHGSAKTLEPYAASLRPIQDGLTPRQEITAIIAGGVISGILARTKPYEMLDLRKAAEAIGMCDTLVDMILHLDDPAPVGDELTGNS</sequence>
<dbReference type="EMBL" id="AP025943">
    <property type="protein sequence ID" value="BDL44431.1"/>
    <property type="molecule type" value="Genomic_DNA"/>
</dbReference>
<evidence type="ECO:0000313" key="3">
    <source>
        <dbReference type="Proteomes" id="UP001062263"/>
    </source>
</evidence>
<name>A0ABN6QNF6_9BACT</name>
<accession>A0ABN6QNF6</accession>
<feature type="compositionally biased region" description="Low complexity" evidence="1">
    <location>
        <begin position="23"/>
        <end position="35"/>
    </location>
</feature>
<feature type="region of interest" description="Disordered" evidence="1">
    <location>
        <begin position="1"/>
        <end position="85"/>
    </location>
</feature>
<evidence type="ECO:0000313" key="2">
    <source>
        <dbReference type="EMBL" id="BDL44431.1"/>
    </source>
</evidence>
<gene>
    <name evidence="2" type="ORF">Abiwalacus_20050</name>
</gene>
<keyword evidence="3" id="KW-1185">Reference proteome</keyword>
<protein>
    <submittedName>
        <fullName evidence="2">Uncharacterized protein</fullName>
    </submittedName>
</protein>
<organism evidence="2 3">
    <name type="scientific">Akkermansia biwaensis</name>
    <dbReference type="NCBI Taxonomy" id="2946555"/>
    <lineage>
        <taxon>Bacteria</taxon>
        <taxon>Pseudomonadati</taxon>
        <taxon>Verrucomicrobiota</taxon>
        <taxon>Verrucomicrobiia</taxon>
        <taxon>Verrucomicrobiales</taxon>
        <taxon>Akkermansiaceae</taxon>
        <taxon>Akkermansia</taxon>
    </lineage>
</organism>
<dbReference type="Proteomes" id="UP001062263">
    <property type="component" value="Chromosome"/>
</dbReference>